<dbReference type="PROSITE" id="PS50095">
    <property type="entry name" value="PLAT"/>
    <property type="match status" value="16"/>
</dbReference>
<dbReference type="InterPro" id="IPR036392">
    <property type="entry name" value="PLAT/LH2_dom_sf"/>
</dbReference>
<dbReference type="InterPro" id="IPR052970">
    <property type="entry name" value="Inner_ear_hair_cell_LOXHD"/>
</dbReference>
<proteinExistence type="predicted"/>
<sequence length="2580" mass="295726">MNPEDSMDDDYLENSKSRFSFHRTEDKKHKGTICCGHNTCHLDRYNLISSVKPFTARPYTLYKIVLTTADVPGAGTSAQIYITLKGEWGSSTRQRLKKERVSTRNSRFYLHPGSSNTFSVVSPDLGGLHSVFVEHDSMRKTDSWLLESVQVFHPLTKKRYMFMCNHWFSLYKEDGLIARELFGIRSAKTKYSIVTVTGDQEGSGTNSKVYITIYGRTGITPRIELSQENKSTGKDILCAPFGRGTSTKFIVKAPNVGAITNIRIKQDESGNEPHWFLERVVVTDMSYPQWTYYFHLSCWLSSKYGDGKSCRLIRGYREPTGTGIETEYKLTFYTSDQTDAGTTGEVYVKLYGEKDSSREIWVNSIQQTNRGQSTSYHFTRGSTVEVYLPPCPQLGEITKLKVGHNGAGSSPSWFLNKVIVDDLRMNRVFEFPCYAWITKPNEAIIMCQKSIKKEEKEIIWQKIPFEIRLYTGDVPNSGTTARVCLQLSGPEQITNSKPPYSNYQVANTTVQKGFDMKLDHIDQKTTFENKEDVYTTPYIWLEDGNYERNGVALFSIDLPVPKFISPLSQLVIGHDNTGHSPSWFLDKVNEQINLAIAYKYLANYHLRKGHYEDSALAANKCLEYPETREEAKAMLRQITILAGDIEQLAPLDSVNNIDIPIEESKTDHCEYLDQKIPWEISVKTSPIANNYVTAAVSVIIFGSKDKTTKIHLNRSNLEVSSEWSKVPRNEMVEMFKPNVESKFRIYIKDIGIPCKLRVAHDNKGSNPNWHLQEILLTNLRTHEQYEFYCNRWLSTREDDGSILREIPAKGPGITNPLPLYHYILQIFTGNKPNSGTNANIFINIFGEKGDCGERWLGHSVNRNSELFQQNQMDEFVIEAVQLGSISKICIGHEERSPGYGWYLAKIVLTIKENPKYKLTFECYRWFDVGEDDGQIVRELFAHSSLNAIAYNVTVLTGSCRNAETVANVFVHLYGLQGESKDMQLKHKETEITKFEAGKSEEFILACGKLGEIKKIKIWHDSIAPHSGWFLDEVVVIDYFLGRQYVFHVNRWLAKNEADGLISLELQPTSIINIERMIPYEIIIFTGDRSGSQTKSIVTVQLYGTPLKRKTEIIRLSRTQHHFKFGQPEAFRIFAPDIGPLQKLIVERDGTGLSDGWFLEKVLIRKPSNFFQKMNRSPTVSPVRSVTSQVSKDKTDHQINRMIPQKGSDQLNVPQTDKNLDGPPSIISVPEEIKDAEGAENYWFFFNAWLSKQYDNKQMNCEKFSSTENGKPLQSLMESSYEVIVKTGDRKYAGTDSHVYLTLFGINSESKEYHLANSKTHSNKFEQNHEDIFNLNAIGLGSLKKVRVRHTNTSIAPGWFLDYILIRESIQQKKLEYFFPCYQWLSATELDGLVIRELSVASENIFERWKSGHDIFDDSRLILEDQSTIYHVRIHTGSQSNISSDANVQIQLYGDKDFTGNVRLYKAYYGKEDILVNKFQAGQIADFIVKAINIGNIKKIRIEHDTAGGSSRWFIERVEVEAKKLGLLWKFECNRYITPQQPELILYPEPKDISFVKPMTNYQIKTFTSDISGAETTSSVYIQLYGNDGLPSSIKRLHQNNDSEHRFQRNKIDTFYVELEELQEPFSKLRIWHNDKGSSTDWHLNKVEIRKIKTQQYVFVTYIFPCNKWLSRNMDQAALERELIPSHMLQDQNGILQFERQISPKWLMNTYEVRIITGDKVYAGTDASVYITLFGENGDSGERKLTKSLTHRNKFERGQTDVFQLEIVDLGKINKVRIRHDNSGVNPSWYLSMIEVFNISKSQSVHGLKDQPNETHHLVKYTFNCEAWLSTEHDEKVVDRYFSAEIIKPQDTPSIVPKITKDVVPHKSIQDLSQEKRTLETIPYLITVITGSDRKAGTPGPVWICCVDKNKMNSEKFILCDCYNRTKLKRGTTRYFRFTGAKINDLTEIQVGNDAPESFSMGWYMQSLYLSFPTIGKMYPFNCKEWLSTNRGNKKRTCNLKISNTNIVKFKAKITYHLKITTASVKKAGTDCSINLQIFGTNGVTNCYTLEKTSNRFSQGITDNISLEMEDVGKLLKMRIGHDNQGKNKHWNLSCVEVTVANTNQLYRFVYNDWLSLTYGKRKSLWVDLPAMIGDTVQLKETCLDIFVKTGNMPASSTDANVYVQLFGEYGDSGEILLKQTVSNQKPFQNNSIDHFKIPSILKLGNLARCRIWHDNKGSSPNWYCEWLEVKEVLIPGEKNLSCNWKFAFNKWLSISDDNKQLLRDAPCSEVYLNDSKGHRTIDQESIETLITTADSMNISDLKDNPEGKLVYEVVIETGNLKDSGTTCDAWIIVEGKHGRSPKLELVNQVGNPILQVNQTNTFQLPSFPLGDLETIRLGIQERNIDKQINPNDVQLQKWFCEKVSITDPVSKRTYIFTIHQWLSVTPTSNLKKDVLVNYSKIIEDPYKKAFNELKNKQTIMYKVSIYTGTKGCANTDANIFITMFSTTPGLNSGRIALKRENKNLFDRKQLDEFYVESIDLEFIQRIIIEHDNTGVSPDWYLDKVLITNQLNNQIHLFQCYQWISKNKGDCRLWKELLVSN</sequence>
<dbReference type="PANTHER" id="PTHR45901">
    <property type="entry name" value="PROTEIN CBG12474"/>
    <property type="match status" value="1"/>
</dbReference>
<dbReference type="InterPro" id="IPR001024">
    <property type="entry name" value="PLAT/LH2_dom"/>
</dbReference>
<feature type="region of interest" description="Disordered" evidence="2">
    <location>
        <begin position="1205"/>
        <end position="1224"/>
    </location>
</feature>
<evidence type="ECO:0000256" key="1">
    <source>
        <dbReference type="PROSITE-ProRule" id="PRU00152"/>
    </source>
</evidence>
<gene>
    <name evidence="3" type="ORF">MS3_00701</name>
</gene>
<dbReference type="STRING" id="6185.A0A094ZDZ7"/>
<dbReference type="PANTHER" id="PTHR45901:SF7">
    <property type="entry name" value="OXYGEN-REGULATED PROTEIN 1"/>
    <property type="match status" value="1"/>
</dbReference>
<reference evidence="3" key="1">
    <citation type="journal article" date="2012" name="Nat. Genet.">
        <title>Whole-genome sequence of Schistosoma haematobium.</title>
        <authorList>
            <person name="Young N.D."/>
            <person name="Jex A.R."/>
            <person name="Li B."/>
            <person name="Liu S."/>
            <person name="Yang L."/>
            <person name="Xiong Z."/>
            <person name="Li Y."/>
            <person name="Cantacessi C."/>
            <person name="Hall R.S."/>
            <person name="Xu X."/>
            <person name="Chen F."/>
            <person name="Wu X."/>
            <person name="Zerlotini A."/>
            <person name="Oliveira G."/>
            <person name="Hofmann A."/>
            <person name="Zhang G."/>
            <person name="Fang X."/>
            <person name="Kang Y."/>
            <person name="Campbell B.E."/>
            <person name="Loukas A."/>
            <person name="Ranganathan S."/>
            <person name="Rollinson D."/>
            <person name="Rinaldi G."/>
            <person name="Brindley P.J."/>
            <person name="Yang H."/>
            <person name="Wang J."/>
            <person name="Wang J."/>
            <person name="Gasser R.B."/>
        </authorList>
    </citation>
    <scope>NUCLEOTIDE SEQUENCE [LARGE SCALE GENOMIC DNA]</scope>
</reference>
<evidence type="ECO:0000313" key="3">
    <source>
        <dbReference type="EMBL" id="KGB32570.1"/>
    </source>
</evidence>
<dbReference type="SUPFAM" id="SSF49723">
    <property type="entry name" value="Lipase/lipooxygenase domain (PLAT/LH2 domain)"/>
    <property type="match status" value="17"/>
</dbReference>
<name>A0A094ZDZ7_SCHHA</name>
<protein>
    <submittedName>
        <fullName evidence="3">Lipoxygenase homology domain-containing protein 1</fullName>
    </submittedName>
</protein>
<dbReference type="Gene3D" id="2.40.180.10">
    <property type="entry name" value="Catalase core domain"/>
    <property type="match status" value="9"/>
</dbReference>
<dbReference type="EMBL" id="KL250508">
    <property type="protein sequence ID" value="KGB32570.1"/>
    <property type="molecule type" value="Genomic_DNA"/>
</dbReference>
<organism evidence="3">
    <name type="scientific">Schistosoma haematobium</name>
    <name type="common">Blood fluke</name>
    <dbReference type="NCBI Taxonomy" id="6185"/>
    <lineage>
        <taxon>Eukaryota</taxon>
        <taxon>Metazoa</taxon>
        <taxon>Spiralia</taxon>
        <taxon>Lophotrochozoa</taxon>
        <taxon>Platyhelminthes</taxon>
        <taxon>Trematoda</taxon>
        <taxon>Digenea</taxon>
        <taxon>Strigeidida</taxon>
        <taxon>Schistosomatoidea</taxon>
        <taxon>Schistosomatidae</taxon>
        <taxon>Schistosoma</taxon>
    </lineage>
</organism>
<dbReference type="SMART" id="SM00308">
    <property type="entry name" value="LH2"/>
    <property type="match status" value="10"/>
</dbReference>
<accession>A0A094ZDZ7</accession>
<dbReference type="Gene3D" id="2.60.60.20">
    <property type="entry name" value="PLAT/LH2 domain"/>
    <property type="match status" value="8"/>
</dbReference>
<comment type="caution">
    <text evidence="1">Lacks conserved residue(s) required for the propagation of feature annotation.</text>
</comment>
<evidence type="ECO:0000256" key="2">
    <source>
        <dbReference type="SAM" id="MobiDB-lite"/>
    </source>
</evidence>
<dbReference type="CDD" id="cd01756">
    <property type="entry name" value="PLAT_repeat"/>
    <property type="match status" value="4"/>
</dbReference>
<dbReference type="Pfam" id="PF01477">
    <property type="entry name" value="PLAT"/>
    <property type="match status" value="16"/>
</dbReference>
<feature type="compositionally biased region" description="Polar residues" evidence="2">
    <location>
        <begin position="1206"/>
        <end position="1216"/>
    </location>
</feature>